<dbReference type="AlphaFoldDB" id="A0A1G6ECS2"/>
<feature type="signal peptide" evidence="1">
    <location>
        <begin position="1"/>
        <end position="23"/>
    </location>
</feature>
<dbReference type="Proteomes" id="UP000198771">
    <property type="component" value="Unassembled WGS sequence"/>
</dbReference>
<protein>
    <submittedName>
        <fullName evidence="2">Type IV pilus assembly protein PilP</fullName>
    </submittedName>
</protein>
<evidence type="ECO:0000256" key="1">
    <source>
        <dbReference type="SAM" id="SignalP"/>
    </source>
</evidence>
<evidence type="ECO:0000313" key="2">
    <source>
        <dbReference type="EMBL" id="SDB55279.1"/>
    </source>
</evidence>
<reference evidence="2 3" key="1">
    <citation type="submission" date="2016-10" db="EMBL/GenBank/DDBJ databases">
        <authorList>
            <person name="de Groot N.N."/>
        </authorList>
    </citation>
    <scope>NUCLEOTIDE SEQUENCE [LARGE SCALE GENOMIC DNA]</scope>
    <source>
        <strain evidence="2 3">ASO4-2</strain>
    </source>
</reference>
<dbReference type="InterPro" id="IPR007446">
    <property type="entry name" value="PilP"/>
</dbReference>
<evidence type="ECO:0000313" key="3">
    <source>
        <dbReference type="Proteomes" id="UP000198771"/>
    </source>
</evidence>
<accession>A0A1G6ECS2</accession>
<gene>
    <name evidence="2" type="ORF">SAMN05660653_02759</name>
</gene>
<keyword evidence="3" id="KW-1185">Reference proteome</keyword>
<dbReference type="Pfam" id="PF04351">
    <property type="entry name" value="PilP"/>
    <property type="match status" value="1"/>
</dbReference>
<sequence length="183" mass="20500">MKFPLVMAMLVIFMSIAPGSANLFDSDADENTNNIEPDLMGTALELPLWLQTPDGYWYRPDDKPDPFRPFVRPIPPEESFQPQIPQRALTPLERVEATQLRVVGILWNELFPERGLAAMVEMPDGKGYVLRPGMFVGQYGGAVHQITTGEVVIVEQGRDIAGREQTREIILRLNPSRGDGHDS</sequence>
<feature type="chain" id="PRO_5011758026" evidence="1">
    <location>
        <begin position="24"/>
        <end position="183"/>
    </location>
</feature>
<dbReference type="Gene3D" id="2.30.30.830">
    <property type="match status" value="1"/>
</dbReference>
<proteinExistence type="predicted"/>
<dbReference type="EMBL" id="FMXO01000017">
    <property type="protein sequence ID" value="SDB55279.1"/>
    <property type="molecule type" value="Genomic_DNA"/>
</dbReference>
<dbReference type="STRING" id="617002.SAMN05660653_02759"/>
<organism evidence="2 3">
    <name type="scientific">Desulfonatronum thiosulfatophilum</name>
    <dbReference type="NCBI Taxonomy" id="617002"/>
    <lineage>
        <taxon>Bacteria</taxon>
        <taxon>Pseudomonadati</taxon>
        <taxon>Thermodesulfobacteriota</taxon>
        <taxon>Desulfovibrionia</taxon>
        <taxon>Desulfovibrionales</taxon>
        <taxon>Desulfonatronaceae</taxon>
        <taxon>Desulfonatronum</taxon>
    </lineage>
</organism>
<name>A0A1G6ECS2_9BACT</name>
<keyword evidence="1" id="KW-0732">Signal</keyword>